<dbReference type="GO" id="GO:0016887">
    <property type="term" value="F:ATP hydrolysis activity"/>
    <property type="evidence" value="ECO:0007669"/>
    <property type="project" value="InterPro"/>
</dbReference>
<keyword evidence="11" id="KW-0067">ATP-binding</keyword>
<dbReference type="Gene3D" id="3.40.50.1000">
    <property type="entry name" value="HAD superfamily/HAD-like"/>
    <property type="match status" value="1"/>
</dbReference>
<feature type="transmembrane region" description="Helical" evidence="18">
    <location>
        <begin position="65"/>
        <end position="83"/>
    </location>
</feature>
<reference evidence="20" key="1">
    <citation type="submission" date="2016-10" db="EMBL/GenBank/DDBJ databases">
        <title>Sequence of Gallionella enrichment culture.</title>
        <authorList>
            <person name="Poehlein A."/>
            <person name="Muehling M."/>
            <person name="Daniel R."/>
        </authorList>
    </citation>
    <scope>NUCLEOTIDE SEQUENCE</scope>
</reference>
<comment type="function">
    <text evidence="1">Mediates magnesium influx to the cytosol.</text>
</comment>
<keyword evidence="9 18" id="KW-0812">Transmembrane</keyword>
<comment type="catalytic activity">
    <reaction evidence="17">
        <text>Mg(2+)(out) + ATP + H2O = Mg(2+)(in) + ADP + phosphate + H(+)</text>
        <dbReference type="Rhea" id="RHEA:10260"/>
        <dbReference type="ChEBI" id="CHEBI:15377"/>
        <dbReference type="ChEBI" id="CHEBI:15378"/>
        <dbReference type="ChEBI" id="CHEBI:18420"/>
        <dbReference type="ChEBI" id="CHEBI:30616"/>
        <dbReference type="ChEBI" id="CHEBI:43474"/>
        <dbReference type="ChEBI" id="CHEBI:456216"/>
        <dbReference type="EC" id="7.2.2.14"/>
    </reaction>
</comment>
<dbReference type="InterPro" id="IPR004014">
    <property type="entry name" value="ATPase_P-typ_cation-transptr_N"/>
</dbReference>
<keyword evidence="14 18" id="KW-1133">Transmembrane helix</keyword>
<keyword evidence="15 18" id="KW-0472">Membrane</keyword>
<feature type="transmembrane region" description="Helical" evidence="18">
    <location>
        <begin position="89"/>
        <end position="107"/>
    </location>
</feature>
<dbReference type="GO" id="GO:0005886">
    <property type="term" value="C:plasma membrane"/>
    <property type="evidence" value="ECO:0007669"/>
    <property type="project" value="UniProtKB-SubCell"/>
</dbReference>
<dbReference type="Gene3D" id="2.70.150.10">
    <property type="entry name" value="Calcium-transporting ATPase, cytoplasmic transduction domain A"/>
    <property type="match status" value="1"/>
</dbReference>
<dbReference type="SMART" id="SM00831">
    <property type="entry name" value="Cation_ATPase_N"/>
    <property type="match status" value="1"/>
</dbReference>
<organism evidence="20">
    <name type="scientific">mine drainage metagenome</name>
    <dbReference type="NCBI Taxonomy" id="410659"/>
    <lineage>
        <taxon>unclassified sequences</taxon>
        <taxon>metagenomes</taxon>
        <taxon>ecological metagenomes</taxon>
    </lineage>
</organism>
<feature type="transmembrane region" description="Helical" evidence="18">
    <location>
        <begin position="779"/>
        <end position="800"/>
    </location>
</feature>
<evidence type="ECO:0000313" key="20">
    <source>
        <dbReference type="EMBL" id="OIQ85850.1"/>
    </source>
</evidence>
<dbReference type="EMBL" id="MLJW01000516">
    <property type="protein sequence ID" value="OIQ85850.1"/>
    <property type="molecule type" value="Genomic_DNA"/>
</dbReference>
<dbReference type="InterPro" id="IPR006415">
    <property type="entry name" value="P-type_ATPase_IIIB"/>
</dbReference>
<gene>
    <name evidence="20" type="primary">mgtA_14</name>
    <name evidence="20" type="ORF">GALL_323000</name>
</gene>
<dbReference type="Gene3D" id="3.40.1110.10">
    <property type="entry name" value="Calcium-transporting ATPase, cytoplasmic domain N"/>
    <property type="match status" value="1"/>
</dbReference>
<evidence type="ECO:0000256" key="11">
    <source>
        <dbReference type="ARBA" id="ARBA00022840"/>
    </source>
</evidence>
<evidence type="ECO:0000256" key="6">
    <source>
        <dbReference type="ARBA" id="ARBA00022475"/>
    </source>
</evidence>
<dbReference type="Pfam" id="PF00122">
    <property type="entry name" value="E1-E2_ATPase"/>
    <property type="match status" value="1"/>
</dbReference>
<evidence type="ECO:0000256" key="15">
    <source>
        <dbReference type="ARBA" id="ARBA00023136"/>
    </source>
</evidence>
<protein>
    <recommendedName>
        <fullName evidence="5">Magnesium-transporting ATPase, P-type 1</fullName>
        <ecNumber evidence="4">7.2.2.14</ecNumber>
    </recommendedName>
    <alternativeName>
        <fullName evidence="16">Mg(2+) transport ATPase, P-type 1</fullName>
    </alternativeName>
</protein>
<keyword evidence="10" id="KW-0547">Nucleotide-binding</keyword>
<proteinExistence type="inferred from homology"/>
<dbReference type="AlphaFoldDB" id="A0A1J5QR45"/>
<dbReference type="PROSITE" id="PS00154">
    <property type="entry name" value="ATPASE_E1_E2"/>
    <property type="match status" value="1"/>
</dbReference>
<dbReference type="GO" id="GO:0005524">
    <property type="term" value="F:ATP binding"/>
    <property type="evidence" value="ECO:0007669"/>
    <property type="project" value="UniProtKB-KW"/>
</dbReference>
<dbReference type="SFLD" id="SFLDS00003">
    <property type="entry name" value="Haloacid_Dehalogenase"/>
    <property type="match status" value="1"/>
</dbReference>
<comment type="similarity">
    <text evidence="3">Belongs to the cation transport ATPase (P-type) (TC 3.A.3) family. Type IIIB subfamily.</text>
</comment>
<feature type="transmembrane region" description="Helical" evidence="18">
    <location>
        <begin position="276"/>
        <end position="301"/>
    </location>
</feature>
<dbReference type="SFLD" id="SFLDF00027">
    <property type="entry name" value="p-type_atpase"/>
    <property type="match status" value="1"/>
</dbReference>
<keyword evidence="13" id="KW-1278">Translocase</keyword>
<dbReference type="InterPro" id="IPR023298">
    <property type="entry name" value="ATPase_P-typ_TM_dom_sf"/>
</dbReference>
<dbReference type="InterPro" id="IPR006068">
    <property type="entry name" value="ATPase_P-typ_cation-transptr_C"/>
</dbReference>
<evidence type="ECO:0000256" key="8">
    <source>
        <dbReference type="ARBA" id="ARBA00022553"/>
    </source>
</evidence>
<evidence type="ECO:0000256" key="18">
    <source>
        <dbReference type="SAM" id="Phobius"/>
    </source>
</evidence>
<dbReference type="NCBIfam" id="TIGR01494">
    <property type="entry name" value="ATPase_P-type"/>
    <property type="match status" value="2"/>
</dbReference>
<dbReference type="Pfam" id="PF00702">
    <property type="entry name" value="Hydrolase"/>
    <property type="match status" value="1"/>
</dbReference>
<dbReference type="InterPro" id="IPR008250">
    <property type="entry name" value="ATPase_P-typ_transduc_dom_A_sf"/>
</dbReference>
<keyword evidence="7" id="KW-0997">Cell inner membrane</keyword>
<dbReference type="EC" id="7.2.2.14" evidence="4"/>
<dbReference type="InterPro" id="IPR001757">
    <property type="entry name" value="P_typ_ATPase"/>
</dbReference>
<feature type="domain" description="Cation-transporting P-type ATPase N-terminal" evidence="19">
    <location>
        <begin position="12"/>
        <end position="84"/>
    </location>
</feature>
<evidence type="ECO:0000256" key="10">
    <source>
        <dbReference type="ARBA" id="ARBA00022741"/>
    </source>
</evidence>
<dbReference type="SUPFAM" id="SSF81665">
    <property type="entry name" value="Calcium ATPase, transmembrane domain M"/>
    <property type="match status" value="1"/>
</dbReference>
<dbReference type="InterPro" id="IPR044492">
    <property type="entry name" value="P_typ_ATPase_HD_dom"/>
</dbReference>
<sequence>MAIPSQTFGIEEASALSVAQLLESLKTDLEGLSEADVILRRRELGANVIQDQKVRWYRVIARQMNSPLLGLLAVTSFVSYFVGEHTDSIIIGIILLLSVGLGFVNEYRAELAASDLHSRIRHSVTVIRSGNSERIDIVDLVPGDIVDLQLGEVVPADIRLIEASEFESDESVLTGESLPVAKTVGVISPGAGLSDLTNSVLMGTVVHSGSGRGIVISTGARSAFGRVAIKLGTEHGETAFQIGLRKFSSLLVLMAGGLTSFVFLANVLLHRPLIDAVLFSLAIAVGITPQMLPAVVSTSLASGSRALAKRKILVKRMICIEDLGNVRVLFTDKTGTLTEGSLRLMRSMGAHGELDDRSLILSMLSCAAELKSDDVSAGDNPMDRALWESPLTQPRKAEIDAFRRLALVPFDHERRMISVVVEHEGKRLLICRGAPESILARCRDLDPDIQMVLEREFSAGGRVIAVATKEWDQRETVSRGDEIELTLVGFVVFVDPPKLDARKAIDRLERLKIDVKIITGDNALVAVNVCQQIGIDIQKVLSGPEISALSDEELCKVIPETTIFARVVPEQKARIIKCQRRAGSDVAFLGDGVNDALALHEADVGISVDTAADVAKDAADIIFLEKNLDVLADGVLEGRRIFANTIKYVLMGASSNFGNMFSAAGASAFLSFLPMLPSQILLNNLLYDSSQLAISSDVVDEEQLASPAHWNIGMIRRYMLVFGPISSIFDFGTFAILLWVFHATPELFRTGWFVESLATQTLVIFVIRTRRSPFYKSRPSIALLLACLSIVAIGVALPYTPIAEVLGFKALSGGVLAAIFGLVLIYLGLVEIGKRVFFRAPRPPRRPPPRPPQSFALSRAQRFVPKPTK</sequence>
<evidence type="ECO:0000256" key="17">
    <source>
        <dbReference type="ARBA" id="ARBA00047295"/>
    </source>
</evidence>
<evidence type="ECO:0000259" key="19">
    <source>
        <dbReference type="SMART" id="SM00831"/>
    </source>
</evidence>
<evidence type="ECO:0000256" key="4">
    <source>
        <dbReference type="ARBA" id="ARBA00012786"/>
    </source>
</evidence>
<dbReference type="InterPro" id="IPR023214">
    <property type="entry name" value="HAD_sf"/>
</dbReference>
<evidence type="ECO:0000256" key="3">
    <source>
        <dbReference type="ARBA" id="ARBA00008746"/>
    </source>
</evidence>
<name>A0A1J5QR45_9ZZZZ</name>
<evidence type="ECO:0000256" key="1">
    <source>
        <dbReference type="ARBA" id="ARBA00003954"/>
    </source>
</evidence>
<evidence type="ECO:0000256" key="5">
    <source>
        <dbReference type="ARBA" id="ARBA00013555"/>
    </source>
</evidence>
<dbReference type="SUPFAM" id="SSF81653">
    <property type="entry name" value="Calcium ATPase, transduction domain A"/>
    <property type="match status" value="1"/>
</dbReference>
<dbReference type="Gene3D" id="1.20.1110.10">
    <property type="entry name" value="Calcium-transporting ATPase, transmembrane domain"/>
    <property type="match status" value="1"/>
</dbReference>
<dbReference type="Pfam" id="PF00689">
    <property type="entry name" value="Cation_ATPase_C"/>
    <property type="match status" value="1"/>
</dbReference>
<accession>A0A1J5QR45</accession>
<dbReference type="Pfam" id="PF00690">
    <property type="entry name" value="Cation_ATPase_N"/>
    <property type="match status" value="1"/>
</dbReference>
<dbReference type="InterPro" id="IPR023299">
    <property type="entry name" value="ATPase_P-typ_cyto_dom_N"/>
</dbReference>
<dbReference type="SUPFAM" id="SSF56784">
    <property type="entry name" value="HAD-like"/>
    <property type="match status" value="1"/>
</dbReference>
<evidence type="ECO:0000256" key="2">
    <source>
        <dbReference type="ARBA" id="ARBA00004429"/>
    </source>
</evidence>
<keyword evidence="12" id="KW-0460">Magnesium</keyword>
<keyword evidence="20" id="KW-0378">Hydrolase</keyword>
<evidence type="ECO:0000256" key="14">
    <source>
        <dbReference type="ARBA" id="ARBA00022989"/>
    </source>
</evidence>
<dbReference type="InterPro" id="IPR059000">
    <property type="entry name" value="ATPase_P-type_domA"/>
</dbReference>
<evidence type="ECO:0000256" key="13">
    <source>
        <dbReference type="ARBA" id="ARBA00022967"/>
    </source>
</evidence>
<feature type="transmembrane region" description="Helical" evidence="18">
    <location>
        <begin position="718"/>
        <end position="741"/>
    </location>
</feature>
<feature type="transmembrane region" description="Helical" evidence="18">
    <location>
        <begin position="747"/>
        <end position="767"/>
    </location>
</feature>
<comment type="subcellular location">
    <subcellularLocation>
        <location evidence="2">Cell inner membrane</location>
        <topology evidence="2">Multi-pass membrane protein</topology>
    </subcellularLocation>
</comment>
<evidence type="ECO:0000256" key="12">
    <source>
        <dbReference type="ARBA" id="ARBA00022842"/>
    </source>
</evidence>
<dbReference type="SFLD" id="SFLDG00002">
    <property type="entry name" value="C1.7:_P-type_atpase_like"/>
    <property type="match status" value="1"/>
</dbReference>
<dbReference type="PRINTS" id="PR01836">
    <property type="entry name" value="MGATPASE"/>
</dbReference>
<dbReference type="InterPro" id="IPR036412">
    <property type="entry name" value="HAD-like_sf"/>
</dbReference>
<keyword evidence="8" id="KW-0597">Phosphoprotein</keyword>
<evidence type="ECO:0000256" key="9">
    <source>
        <dbReference type="ARBA" id="ARBA00022692"/>
    </source>
</evidence>
<evidence type="ECO:0000256" key="7">
    <source>
        <dbReference type="ARBA" id="ARBA00022519"/>
    </source>
</evidence>
<evidence type="ECO:0000256" key="16">
    <source>
        <dbReference type="ARBA" id="ARBA00029806"/>
    </source>
</evidence>
<dbReference type="SUPFAM" id="SSF81660">
    <property type="entry name" value="Metal cation-transporting ATPase, ATP-binding domain N"/>
    <property type="match status" value="1"/>
</dbReference>
<dbReference type="InterPro" id="IPR018303">
    <property type="entry name" value="ATPase_P-typ_P_site"/>
</dbReference>
<feature type="transmembrane region" description="Helical" evidence="18">
    <location>
        <begin position="250"/>
        <end position="270"/>
    </location>
</feature>
<dbReference type="GO" id="GO:0015444">
    <property type="term" value="F:P-type magnesium transporter activity"/>
    <property type="evidence" value="ECO:0007669"/>
    <property type="project" value="UniProtKB-EC"/>
</dbReference>
<keyword evidence="6" id="KW-1003">Cell membrane</keyword>
<dbReference type="NCBIfam" id="TIGR01524">
    <property type="entry name" value="ATPase-IIIB_Mg"/>
    <property type="match status" value="1"/>
</dbReference>
<dbReference type="PANTHER" id="PTHR42861">
    <property type="entry name" value="CALCIUM-TRANSPORTING ATPASE"/>
    <property type="match status" value="1"/>
</dbReference>
<comment type="caution">
    <text evidence="20">The sequence shown here is derived from an EMBL/GenBank/DDBJ whole genome shotgun (WGS) entry which is preliminary data.</text>
</comment>
<feature type="transmembrane region" description="Helical" evidence="18">
    <location>
        <begin position="806"/>
        <end position="829"/>
    </location>
</feature>